<reference evidence="3" key="1">
    <citation type="submission" date="2020-05" db="EMBL/GenBank/DDBJ databases">
        <title>Mycena genomes resolve the evolution of fungal bioluminescence.</title>
        <authorList>
            <person name="Tsai I.J."/>
        </authorList>
    </citation>
    <scope>NUCLEOTIDE SEQUENCE</scope>
    <source>
        <strain evidence="3">160909Yilan</strain>
    </source>
</reference>
<gene>
    <name evidence="3" type="ORF">MSAN_00553900</name>
</gene>
<evidence type="ECO:0000256" key="1">
    <source>
        <dbReference type="SAM" id="MobiDB-lite"/>
    </source>
</evidence>
<dbReference type="GO" id="GO:0007034">
    <property type="term" value="P:vacuolar transport"/>
    <property type="evidence" value="ECO:0007669"/>
    <property type="project" value="UniProtKB-ARBA"/>
</dbReference>
<evidence type="ECO:0000313" key="3">
    <source>
        <dbReference type="EMBL" id="KAF7373442.1"/>
    </source>
</evidence>
<dbReference type="InterPro" id="IPR045007">
    <property type="entry name" value="LSB5"/>
</dbReference>
<dbReference type="PANTHER" id="PTHR47789:SF2">
    <property type="entry name" value="VHS DOMAIN-CONTAINING PROTEIN"/>
    <property type="match status" value="1"/>
</dbReference>
<feature type="region of interest" description="Disordered" evidence="1">
    <location>
        <begin position="110"/>
        <end position="142"/>
    </location>
</feature>
<dbReference type="Pfam" id="PF00790">
    <property type="entry name" value="VHS"/>
    <property type="match status" value="1"/>
</dbReference>
<accession>A0A8H6Z9I7</accession>
<dbReference type="EMBL" id="JACAZH010000003">
    <property type="protein sequence ID" value="KAF7373442.1"/>
    <property type="molecule type" value="Genomic_DNA"/>
</dbReference>
<evidence type="ECO:0000313" key="4">
    <source>
        <dbReference type="Proteomes" id="UP000623467"/>
    </source>
</evidence>
<dbReference type="Gene3D" id="1.25.40.90">
    <property type="match status" value="1"/>
</dbReference>
<dbReference type="GO" id="GO:0006897">
    <property type="term" value="P:endocytosis"/>
    <property type="evidence" value="ECO:0007669"/>
    <property type="project" value="InterPro"/>
</dbReference>
<dbReference type="GO" id="GO:0007015">
    <property type="term" value="P:actin filament organization"/>
    <property type="evidence" value="ECO:0007669"/>
    <property type="project" value="InterPro"/>
</dbReference>
<dbReference type="GO" id="GO:0035091">
    <property type="term" value="F:phosphatidylinositol binding"/>
    <property type="evidence" value="ECO:0007669"/>
    <property type="project" value="InterPro"/>
</dbReference>
<feature type="region of interest" description="Disordered" evidence="1">
    <location>
        <begin position="1"/>
        <end position="32"/>
    </location>
</feature>
<dbReference type="InterPro" id="IPR002014">
    <property type="entry name" value="VHS_dom"/>
</dbReference>
<dbReference type="CDD" id="cd16980">
    <property type="entry name" value="VHS_Lsb5"/>
    <property type="match status" value="1"/>
</dbReference>
<dbReference type="GO" id="GO:0043130">
    <property type="term" value="F:ubiquitin binding"/>
    <property type="evidence" value="ECO:0007669"/>
    <property type="project" value="InterPro"/>
</dbReference>
<dbReference type="SUPFAM" id="SSF48464">
    <property type="entry name" value="ENTH/VHS domain"/>
    <property type="match status" value="1"/>
</dbReference>
<dbReference type="InterPro" id="IPR008942">
    <property type="entry name" value="ENTH_VHS"/>
</dbReference>
<comment type="caution">
    <text evidence="3">The sequence shown here is derived from an EMBL/GenBank/DDBJ whole genome shotgun (WGS) entry which is preliminary data.</text>
</comment>
<feature type="domain" description="VHS" evidence="2">
    <location>
        <begin position="156"/>
        <end position="254"/>
    </location>
</feature>
<dbReference type="GO" id="GO:0030479">
    <property type="term" value="C:actin cortical patch"/>
    <property type="evidence" value="ECO:0007669"/>
    <property type="project" value="TreeGrafter"/>
</dbReference>
<feature type="compositionally biased region" description="Polar residues" evidence="1">
    <location>
        <begin position="20"/>
        <end position="32"/>
    </location>
</feature>
<proteinExistence type="predicted"/>
<protein>
    <recommendedName>
        <fullName evidence="2">VHS domain-containing protein</fullName>
    </recommendedName>
</protein>
<sequence>MPSFPPTSMAAPTVLPHFDPNSSPDDMSSGADSQLVGVIKGDESIGIVPSHCLILASVSREDFQSHHDSEHAKIEAQEKGEHGDALAPRLQEWNWKKIVRFGTTLLERDKGKEKEKNRGGFWGRGRDKDHQSAGTRRERESLRRSADDEFTCKIGFLTSTAGSEDWTLVLDVCDRASSSLVNAKEAVRALRREFKYGEPAVQLAAARLWAIMLRNSSQTFIVQSTSRKFLDIIENVITSPGTSPVVRERLLEVISAAAYASGLDKTKGFRGLWSRVRPPDTPEEGAPFDIDDFMFNPPFDISTTHEHNPNVPVSAILTVPGTTSAISDRSSDPPKQHRSHSWDIFSPEDIRRLFEECKIGIINSSLLSQLLEMAASQDFNEFDINDLHAKCLDSQELISTQIPWATAAVKHSRAAKAKNDRNNSILISNDSGVNVPTREEELLADLCASNEQLLEALELYDSLKARDKPEEDLAIRPDIIQRRVGLERMFGGMTRGRADLPPNIINAIIAEIDDVESLKACSLVASSLRFNCQCILLSTLTVVGWKCDATLKLLSESPHIPGYVTNLIVRLSYIHGDQTIAFRQISAKLRNLRRCTLDGQIGSGTWDEENGLLIPPPHLPLFALEFLRRQPLCELSLVSVRIPTSVLWSLSTAVPKLCFRQSVIPEQGESATVLQRPVLQSLILRSANDLGQYIARPENRWCLAALRHLSISSSSGKWAEELIEAVSSTIEHINFDCPGVPPLNLPHLPALRTLQLTFFVNKIIYDEVATTTARPEILSKTADILSSLMFPEMFPALVQVKIDHWEDSAEAGVLDPAPYIPLIARLESALESYSTPPSIHWILIMNNKNTVVAHFADTVRRAGCPKLTAQDDWS</sequence>
<name>A0A8H6Z9I7_9AGAR</name>
<dbReference type="PANTHER" id="PTHR47789">
    <property type="entry name" value="LAS SEVENTEEN-BINDING PROTEIN 5"/>
    <property type="match status" value="1"/>
</dbReference>
<dbReference type="Proteomes" id="UP000623467">
    <property type="component" value="Unassembled WGS sequence"/>
</dbReference>
<dbReference type="GO" id="GO:0051666">
    <property type="term" value="P:actin cortical patch localization"/>
    <property type="evidence" value="ECO:0007669"/>
    <property type="project" value="TreeGrafter"/>
</dbReference>
<dbReference type="AlphaFoldDB" id="A0A8H6Z9I7"/>
<dbReference type="PROSITE" id="PS50179">
    <property type="entry name" value="VHS"/>
    <property type="match status" value="1"/>
</dbReference>
<dbReference type="OrthoDB" id="2745898at2759"/>
<keyword evidence="4" id="KW-1185">Reference proteome</keyword>
<dbReference type="SMART" id="SM00288">
    <property type="entry name" value="VHS"/>
    <property type="match status" value="1"/>
</dbReference>
<organism evidence="3 4">
    <name type="scientific">Mycena sanguinolenta</name>
    <dbReference type="NCBI Taxonomy" id="230812"/>
    <lineage>
        <taxon>Eukaryota</taxon>
        <taxon>Fungi</taxon>
        <taxon>Dikarya</taxon>
        <taxon>Basidiomycota</taxon>
        <taxon>Agaricomycotina</taxon>
        <taxon>Agaricomycetes</taxon>
        <taxon>Agaricomycetidae</taxon>
        <taxon>Agaricales</taxon>
        <taxon>Marasmiineae</taxon>
        <taxon>Mycenaceae</taxon>
        <taxon>Mycena</taxon>
    </lineage>
</organism>
<evidence type="ECO:0000259" key="2">
    <source>
        <dbReference type="PROSITE" id="PS50179"/>
    </source>
</evidence>